<protein>
    <submittedName>
        <fullName evidence="2">Integrase core domain protein</fullName>
    </submittedName>
</protein>
<dbReference type="Pfam" id="PF13683">
    <property type="entry name" value="rve_3"/>
    <property type="match status" value="1"/>
</dbReference>
<comment type="caution">
    <text evidence="2">The sequence shown here is derived from an EMBL/GenBank/DDBJ whole genome shotgun (WGS) entry which is preliminary data.</text>
</comment>
<proteinExistence type="predicted"/>
<keyword evidence="4" id="KW-1185">Reference proteome</keyword>
<dbReference type="PROSITE" id="PS50994">
    <property type="entry name" value="INTEGRASE"/>
    <property type="match status" value="1"/>
</dbReference>
<dbReference type="Proteomes" id="UP000023104">
    <property type="component" value="Unassembled WGS sequence"/>
</dbReference>
<dbReference type="InterPro" id="IPR048020">
    <property type="entry name" value="Transpos_IS3"/>
</dbReference>
<dbReference type="EMBL" id="JDTF01000004">
    <property type="protein sequence ID" value="EXX93918.1"/>
    <property type="molecule type" value="Genomic_DNA"/>
</dbReference>
<accession>A0ABN0RXP2</accession>
<reference evidence="2 4" key="1">
    <citation type="submission" date="2014-02" db="EMBL/GenBank/DDBJ databases">
        <title>Whole Genome Sequencing Of Bordetella Holmesii, An Emerging Opportunistic Infection Of Humans.</title>
        <authorList>
            <person name="Tettelin H."/>
            <person name="Hooven T.A."/>
            <person name="Hine E."/>
            <person name="Su Q."/>
            <person name="Huard R.C."/>
            <person name="Della-Latta P."/>
            <person name="Daugherty S.C."/>
            <person name="Agrawal S."/>
            <person name="Sengamalay N."/>
            <person name="Tallon L.J."/>
            <person name="Sadzewicz L."/>
            <person name="Whittier S."/>
            <person name="Fraser C.M."/>
            <person name="Ratner A.J."/>
        </authorList>
    </citation>
    <scope>NUCLEOTIDE SEQUENCE [LARGE SCALE GENOMIC DNA]</scope>
    <source>
        <strain evidence="2 4">1058</strain>
    </source>
</reference>
<gene>
    <name evidence="2" type="ORF">D559_1189</name>
    <name evidence="3" type="ORF">D559_1325</name>
</gene>
<dbReference type="InterPro" id="IPR036397">
    <property type="entry name" value="RNaseH_sf"/>
</dbReference>
<dbReference type="SUPFAM" id="SSF53098">
    <property type="entry name" value="Ribonuclease H-like"/>
    <property type="match status" value="1"/>
</dbReference>
<dbReference type="NCBIfam" id="NF033516">
    <property type="entry name" value="transpos_IS3"/>
    <property type="match status" value="1"/>
</dbReference>
<dbReference type="InterPro" id="IPR012337">
    <property type="entry name" value="RNaseH-like_sf"/>
</dbReference>
<evidence type="ECO:0000313" key="2">
    <source>
        <dbReference type="EMBL" id="EXX93785.1"/>
    </source>
</evidence>
<evidence type="ECO:0000313" key="3">
    <source>
        <dbReference type="EMBL" id="EXX93918.1"/>
    </source>
</evidence>
<dbReference type="Gene3D" id="3.30.420.10">
    <property type="entry name" value="Ribonuclease H-like superfamily/Ribonuclease H"/>
    <property type="match status" value="1"/>
</dbReference>
<evidence type="ECO:0000313" key="4">
    <source>
        <dbReference type="Proteomes" id="UP000023104"/>
    </source>
</evidence>
<feature type="domain" description="Integrase catalytic" evidence="1">
    <location>
        <begin position="102"/>
        <end position="266"/>
    </location>
</feature>
<evidence type="ECO:0000259" key="1">
    <source>
        <dbReference type="PROSITE" id="PS50994"/>
    </source>
</evidence>
<dbReference type="EMBL" id="JDTF01000004">
    <property type="protein sequence ID" value="EXX93785.1"/>
    <property type="molecule type" value="Genomic_DNA"/>
</dbReference>
<organism evidence="2 4">
    <name type="scientific">Bordetella holmesii 1058</name>
    <dbReference type="NCBI Taxonomy" id="1247648"/>
    <lineage>
        <taxon>Bacteria</taxon>
        <taxon>Pseudomonadati</taxon>
        <taxon>Pseudomonadota</taxon>
        <taxon>Betaproteobacteria</taxon>
        <taxon>Burkholderiales</taxon>
        <taxon>Alcaligenaceae</taxon>
        <taxon>Bordetella</taxon>
    </lineage>
</organism>
<dbReference type="PANTHER" id="PTHR47515">
    <property type="entry name" value="LOW CALCIUM RESPONSE LOCUS PROTEIN T"/>
    <property type="match status" value="1"/>
</dbReference>
<sequence length="266" mass="31626">MAQHMVRERGISVRLACEVVGISQTCYRYVCKRSTENDEIADWLMRLTDSHRSWGFGLCYLYLRNVKGYSWNHKRIYRIHRDLELNLRIKPRKRLVRQAPEPLTVPNQLNHVWSMDFMHDQLTDGRSIRLFNVIDDFNREALGIEIDFSLPSERVIRSLKQIIGWRGKPLAIRCDNGPEYLSDAITKWAGQWGIKLEYIQPGKPQQNAYVERFNRTVRYEWLSQYHWEDLDHVQRAATEWMWSYNHERPNMALGGYTPKQRLAMAA</sequence>
<dbReference type="InterPro" id="IPR001584">
    <property type="entry name" value="Integrase_cat-core"/>
</dbReference>
<name>A0ABN0RXP2_9BORD</name>
<dbReference type="PANTHER" id="PTHR47515:SF2">
    <property type="entry name" value="INTEGRASE CORE DOMAIN PROTEIN"/>
    <property type="match status" value="1"/>
</dbReference>